<comment type="subcellular location">
    <subcellularLocation>
        <location evidence="1">Membrane</location>
        <topology evidence="1">Multi-pass membrane protein</topology>
    </subcellularLocation>
</comment>
<accession>A0A433XEQ6</accession>
<feature type="transmembrane region" description="Helical" evidence="5">
    <location>
        <begin position="333"/>
        <end position="353"/>
    </location>
</feature>
<keyword evidence="8" id="KW-1185">Reference proteome</keyword>
<feature type="transmembrane region" description="Helical" evidence="5">
    <location>
        <begin position="46"/>
        <end position="64"/>
    </location>
</feature>
<dbReference type="AlphaFoldDB" id="A0A433XEQ6"/>
<dbReference type="InterPro" id="IPR051533">
    <property type="entry name" value="WaaL-like"/>
</dbReference>
<feature type="transmembrane region" description="Helical" evidence="5">
    <location>
        <begin position="173"/>
        <end position="191"/>
    </location>
</feature>
<proteinExistence type="predicted"/>
<reference evidence="7 8" key="1">
    <citation type="journal article" date="2016" name="Int. J. Syst. Evol. Microbiol.">
        <title>Arsenicitalea aurantiaca gen. nov., sp. nov., a new member of the family Hyphomicrobiaceae, isolated from high-arsenic sediment.</title>
        <authorList>
            <person name="Mu Y."/>
            <person name="Zhou L."/>
            <person name="Zeng X.C."/>
            <person name="Liu L."/>
            <person name="Pan Y."/>
            <person name="Chen X."/>
            <person name="Wang J."/>
            <person name="Li S."/>
            <person name="Li W.J."/>
            <person name="Wang Y."/>
        </authorList>
    </citation>
    <scope>NUCLEOTIDE SEQUENCE [LARGE SCALE GENOMIC DNA]</scope>
    <source>
        <strain evidence="7 8">42-50</strain>
    </source>
</reference>
<evidence type="ECO:0000256" key="4">
    <source>
        <dbReference type="ARBA" id="ARBA00023136"/>
    </source>
</evidence>
<dbReference type="Proteomes" id="UP000281547">
    <property type="component" value="Unassembled WGS sequence"/>
</dbReference>
<organism evidence="7 8">
    <name type="scientific">Arsenicitalea aurantiaca</name>
    <dbReference type="NCBI Taxonomy" id="1783274"/>
    <lineage>
        <taxon>Bacteria</taxon>
        <taxon>Pseudomonadati</taxon>
        <taxon>Pseudomonadota</taxon>
        <taxon>Alphaproteobacteria</taxon>
        <taxon>Hyphomicrobiales</taxon>
        <taxon>Devosiaceae</taxon>
        <taxon>Arsenicitalea</taxon>
    </lineage>
</organism>
<dbReference type="GO" id="GO:0016020">
    <property type="term" value="C:membrane"/>
    <property type="evidence" value="ECO:0007669"/>
    <property type="project" value="UniProtKB-SubCell"/>
</dbReference>
<feature type="domain" description="O-antigen ligase-related" evidence="6">
    <location>
        <begin position="203"/>
        <end position="343"/>
    </location>
</feature>
<keyword evidence="4 5" id="KW-0472">Membrane</keyword>
<feature type="transmembrane region" description="Helical" evidence="5">
    <location>
        <begin position="221"/>
        <end position="241"/>
    </location>
</feature>
<name>A0A433XEQ6_9HYPH</name>
<sequence>MSSIGATGVAAPGWSFITERAAALLHVLVACWIFSGGLVMAEPSPYELVFLVVLAVSLLGGFALHRATLGLLVLFVAFIPFATIAAFQVRYVPLTQALIFSLVTIFLIFTGYFVANYVADAPQRRTRLIVRAYIAIALISAVLGTLGYLGLIPRADLFTLYGRAKALFKDPNVYGPFLVLPAMYALQRVLLGSPKRMAWGAVIFVTLFIGVFASFSRAAWGHFVVSAALVYFLVFVLEAHARDKVRMLLLALGGLGLLVVALAGLLSIPEVGSFFEMRAGAQSYDQGETGRFGRQGYAFELALANPLGIGPLEFRNLLIMEEPHNTYVNVLHVYGWGGGLVYIAMILVTLWRGAAALAYRSPNRLLLIPLMATYVPLCIEAAIIDTDHWRHFFLVTGLIWGVTAAYQRAAPHERGRLSALV</sequence>
<comment type="caution">
    <text evidence="7">The sequence shown here is derived from an EMBL/GenBank/DDBJ whole genome shotgun (WGS) entry which is preliminary data.</text>
</comment>
<dbReference type="InterPro" id="IPR007016">
    <property type="entry name" value="O-antigen_ligase-rel_domated"/>
</dbReference>
<feature type="transmembrane region" description="Helical" evidence="5">
    <location>
        <begin position="365"/>
        <end position="383"/>
    </location>
</feature>
<evidence type="ECO:0000259" key="6">
    <source>
        <dbReference type="Pfam" id="PF04932"/>
    </source>
</evidence>
<feature type="transmembrane region" description="Helical" evidence="5">
    <location>
        <begin position="71"/>
        <end position="91"/>
    </location>
</feature>
<feature type="transmembrane region" description="Helical" evidence="5">
    <location>
        <begin position="130"/>
        <end position="153"/>
    </location>
</feature>
<feature type="transmembrane region" description="Helical" evidence="5">
    <location>
        <begin position="198"/>
        <end position="215"/>
    </location>
</feature>
<dbReference type="RefSeq" id="WP_127187509.1">
    <property type="nucleotide sequence ID" value="NZ_RZNJ01000002.1"/>
</dbReference>
<evidence type="ECO:0000256" key="3">
    <source>
        <dbReference type="ARBA" id="ARBA00022989"/>
    </source>
</evidence>
<feature type="transmembrane region" description="Helical" evidence="5">
    <location>
        <begin position="21"/>
        <end position="40"/>
    </location>
</feature>
<evidence type="ECO:0000256" key="2">
    <source>
        <dbReference type="ARBA" id="ARBA00022692"/>
    </source>
</evidence>
<evidence type="ECO:0000256" key="1">
    <source>
        <dbReference type="ARBA" id="ARBA00004141"/>
    </source>
</evidence>
<dbReference type="PANTHER" id="PTHR37422">
    <property type="entry name" value="TEICHURONIC ACID BIOSYNTHESIS PROTEIN TUAE"/>
    <property type="match status" value="1"/>
</dbReference>
<feature type="transmembrane region" description="Helical" evidence="5">
    <location>
        <begin position="389"/>
        <end position="406"/>
    </location>
</feature>
<dbReference type="Pfam" id="PF04932">
    <property type="entry name" value="Wzy_C"/>
    <property type="match status" value="1"/>
</dbReference>
<gene>
    <name evidence="7" type="ORF">EMQ25_05200</name>
</gene>
<evidence type="ECO:0000313" key="7">
    <source>
        <dbReference type="EMBL" id="RUT32552.1"/>
    </source>
</evidence>
<dbReference type="PANTHER" id="PTHR37422:SF21">
    <property type="entry name" value="EXOQ-LIKE PROTEIN"/>
    <property type="match status" value="1"/>
</dbReference>
<keyword evidence="3 5" id="KW-1133">Transmembrane helix</keyword>
<protein>
    <recommendedName>
        <fullName evidence="6">O-antigen ligase-related domain-containing protein</fullName>
    </recommendedName>
</protein>
<evidence type="ECO:0000313" key="8">
    <source>
        <dbReference type="Proteomes" id="UP000281547"/>
    </source>
</evidence>
<keyword evidence="2 5" id="KW-0812">Transmembrane</keyword>
<feature type="transmembrane region" description="Helical" evidence="5">
    <location>
        <begin position="248"/>
        <end position="268"/>
    </location>
</feature>
<dbReference type="EMBL" id="RZNJ01000002">
    <property type="protein sequence ID" value="RUT32552.1"/>
    <property type="molecule type" value="Genomic_DNA"/>
</dbReference>
<dbReference type="OrthoDB" id="9796592at2"/>
<evidence type="ECO:0000256" key="5">
    <source>
        <dbReference type="SAM" id="Phobius"/>
    </source>
</evidence>
<feature type="transmembrane region" description="Helical" evidence="5">
    <location>
        <begin position="97"/>
        <end position="118"/>
    </location>
</feature>